<dbReference type="Gene3D" id="3.40.50.720">
    <property type="entry name" value="NAD(P)-binding Rossmann-like Domain"/>
    <property type="match status" value="1"/>
</dbReference>
<dbReference type="PANTHER" id="PTHR43818">
    <property type="entry name" value="BCDNA.GH03377"/>
    <property type="match status" value="1"/>
</dbReference>
<reference evidence="4" key="1">
    <citation type="submission" date="2018-05" db="EMBL/GenBank/DDBJ databases">
        <authorList>
            <person name="Lanie J.A."/>
            <person name="Ng W.-L."/>
            <person name="Kazmierczak K.M."/>
            <person name="Andrzejewski T.M."/>
            <person name="Davidsen T.M."/>
            <person name="Wayne K.J."/>
            <person name="Tettelin H."/>
            <person name="Glass J.I."/>
            <person name="Rusch D."/>
            <person name="Podicherti R."/>
            <person name="Tsui H.-C.T."/>
            <person name="Winkler M.E."/>
        </authorList>
    </citation>
    <scope>NUCLEOTIDE SEQUENCE</scope>
</reference>
<organism evidence="4">
    <name type="scientific">marine metagenome</name>
    <dbReference type="NCBI Taxonomy" id="408172"/>
    <lineage>
        <taxon>unclassified sequences</taxon>
        <taxon>metagenomes</taxon>
        <taxon>ecological metagenomes</taxon>
    </lineage>
</organism>
<dbReference type="SUPFAM" id="SSF51735">
    <property type="entry name" value="NAD(P)-binding Rossmann-fold domains"/>
    <property type="match status" value="1"/>
</dbReference>
<evidence type="ECO:0000259" key="3">
    <source>
        <dbReference type="Pfam" id="PF22725"/>
    </source>
</evidence>
<dbReference type="Pfam" id="PF01408">
    <property type="entry name" value="GFO_IDH_MocA"/>
    <property type="match status" value="1"/>
</dbReference>
<gene>
    <name evidence="4" type="ORF">METZ01_LOCUS168848</name>
</gene>
<dbReference type="GO" id="GO:0016491">
    <property type="term" value="F:oxidoreductase activity"/>
    <property type="evidence" value="ECO:0007669"/>
    <property type="project" value="UniProtKB-KW"/>
</dbReference>
<feature type="domain" description="GFO/IDH/MocA-like oxidoreductase" evidence="3">
    <location>
        <begin position="137"/>
        <end position="265"/>
    </location>
</feature>
<accession>A0A382BQQ3</accession>
<name>A0A382BQQ3_9ZZZZ</name>
<proteinExistence type="predicted"/>
<evidence type="ECO:0000259" key="2">
    <source>
        <dbReference type="Pfam" id="PF01408"/>
    </source>
</evidence>
<dbReference type="InterPro" id="IPR036291">
    <property type="entry name" value="NAD(P)-bd_dom_sf"/>
</dbReference>
<dbReference type="GO" id="GO:0000166">
    <property type="term" value="F:nucleotide binding"/>
    <property type="evidence" value="ECO:0007669"/>
    <property type="project" value="InterPro"/>
</dbReference>
<dbReference type="Gene3D" id="3.30.360.10">
    <property type="entry name" value="Dihydrodipicolinate Reductase, domain 2"/>
    <property type="match status" value="1"/>
</dbReference>
<dbReference type="InterPro" id="IPR055170">
    <property type="entry name" value="GFO_IDH_MocA-like_dom"/>
</dbReference>
<dbReference type="Pfam" id="PF22725">
    <property type="entry name" value="GFO_IDH_MocA_C3"/>
    <property type="match status" value="1"/>
</dbReference>
<sequence>MSDNIIRVGIVGAGANTTSRHIPGLQSIDGVEITSVCNRSRASSERVAQQFNIPKIYENWQELVEASDTDAIVIGTWPYMHCRLTLAALEANKHVMCEARMARNAREAHMMYDLANIKPDLVAQIVPSPFTLSVDNTIKRYIAEGYLGEILAIEVRAGGKFLDSETLLHWRENFDLSGFNIMSMGIWYEAIMRWVGEATRVIAVGKTFAKMRKDDSGVMRSVRVPEHIGIIADMACGAQAHYQISSVTGFSGGPEAFLYGNQGTLHFSNGKLYGGTRSDSALSEIDIPDEEKGAWRVEEEFINAIRGKEIITHTTFEDGVKYMEFTEAVTLSMMAGEAISLPLLS</sequence>
<keyword evidence="1" id="KW-0560">Oxidoreductase</keyword>
<protein>
    <submittedName>
        <fullName evidence="4">Uncharacterized protein</fullName>
    </submittedName>
</protein>
<dbReference type="PANTHER" id="PTHR43818:SF11">
    <property type="entry name" value="BCDNA.GH03377"/>
    <property type="match status" value="1"/>
</dbReference>
<dbReference type="InterPro" id="IPR050463">
    <property type="entry name" value="Gfo/Idh/MocA_oxidrdct_glycsds"/>
</dbReference>
<feature type="domain" description="Gfo/Idh/MocA-like oxidoreductase N-terminal" evidence="2">
    <location>
        <begin position="6"/>
        <end position="118"/>
    </location>
</feature>
<dbReference type="SUPFAM" id="SSF55347">
    <property type="entry name" value="Glyceraldehyde-3-phosphate dehydrogenase-like, C-terminal domain"/>
    <property type="match status" value="1"/>
</dbReference>
<dbReference type="EMBL" id="UINC01030881">
    <property type="protein sequence ID" value="SVB15994.1"/>
    <property type="molecule type" value="Genomic_DNA"/>
</dbReference>
<dbReference type="AlphaFoldDB" id="A0A382BQQ3"/>
<evidence type="ECO:0000313" key="4">
    <source>
        <dbReference type="EMBL" id="SVB15994.1"/>
    </source>
</evidence>
<evidence type="ECO:0000256" key="1">
    <source>
        <dbReference type="ARBA" id="ARBA00023002"/>
    </source>
</evidence>
<dbReference type="InterPro" id="IPR000683">
    <property type="entry name" value="Gfo/Idh/MocA-like_OxRdtase_N"/>
</dbReference>